<keyword evidence="2" id="KW-1185">Reference proteome</keyword>
<feature type="non-terminal residue" evidence="1">
    <location>
        <position position="1"/>
    </location>
</feature>
<feature type="non-terminal residue" evidence="1">
    <location>
        <position position="237"/>
    </location>
</feature>
<evidence type="ECO:0000313" key="1">
    <source>
        <dbReference type="EMBL" id="MES1922282.1"/>
    </source>
</evidence>
<dbReference type="Proteomes" id="UP001439008">
    <property type="component" value="Unassembled WGS sequence"/>
</dbReference>
<organism evidence="1 2">
    <name type="scientific">Bonamia ostreae</name>
    <dbReference type="NCBI Taxonomy" id="126728"/>
    <lineage>
        <taxon>Eukaryota</taxon>
        <taxon>Sar</taxon>
        <taxon>Rhizaria</taxon>
        <taxon>Endomyxa</taxon>
        <taxon>Ascetosporea</taxon>
        <taxon>Haplosporida</taxon>
        <taxon>Bonamia</taxon>
    </lineage>
</organism>
<protein>
    <recommendedName>
        <fullName evidence="3">Protein kinase domain-containing protein</fullName>
    </recommendedName>
</protein>
<gene>
    <name evidence="1" type="ORF">MHBO_003792</name>
</gene>
<dbReference type="EMBL" id="JBDODL010002517">
    <property type="protein sequence ID" value="MES1922282.1"/>
    <property type="molecule type" value="Genomic_DNA"/>
</dbReference>
<evidence type="ECO:0008006" key="3">
    <source>
        <dbReference type="Google" id="ProtNLM"/>
    </source>
</evidence>
<proteinExistence type="predicted"/>
<dbReference type="Gene3D" id="1.10.510.10">
    <property type="entry name" value="Transferase(Phosphotransferase) domain 1"/>
    <property type="match status" value="1"/>
</dbReference>
<reference evidence="1 2" key="1">
    <citation type="journal article" date="2024" name="BMC Biol.">
        <title>Comparative genomics of Ascetosporea gives new insight into the evolutionary basis for animal parasitism in Rhizaria.</title>
        <authorList>
            <person name="Hiltunen Thoren M."/>
            <person name="Onut-Brannstrom I."/>
            <person name="Alfjorden A."/>
            <person name="Peckova H."/>
            <person name="Swords F."/>
            <person name="Hooper C."/>
            <person name="Holzer A.S."/>
            <person name="Bass D."/>
            <person name="Burki F."/>
        </authorList>
    </citation>
    <scope>NUCLEOTIDE SEQUENCE [LARGE SCALE GENOMIC DNA]</scope>
    <source>
        <strain evidence="1">20-A016</strain>
    </source>
</reference>
<sequence>NCKKNYRAPGTIQLARKIVIDEDYYCKKISQFSKGKTDFEIFSQREDSYEMVTHRLDITNIKNSKLKYLFLLGTEIRKKLKSSEKSFVISPRRLFSFNDGVQVLDTRIPFGSKCLKNFLQNNSKNAKMDEKIVFFLAHQILRCAFILRKIKVVHGNIDISLFYFRNLADCLNKKIVHSTDWIKWQSNFGLSLLLTRNSFLEKTFSSRKFLFSQNFDKNGFFWKDCEIFRNKEIWSWQ</sequence>
<accession>A0ABV2ASD2</accession>
<name>A0ABV2ASD2_9EUKA</name>
<comment type="caution">
    <text evidence="1">The sequence shown here is derived from an EMBL/GenBank/DDBJ whole genome shotgun (WGS) entry which is preliminary data.</text>
</comment>
<evidence type="ECO:0000313" key="2">
    <source>
        <dbReference type="Proteomes" id="UP001439008"/>
    </source>
</evidence>